<gene>
    <name evidence="3" type="ORF">BN9_119800</name>
</gene>
<accession>A0A024GTN6</accession>
<evidence type="ECO:0000313" key="3">
    <source>
        <dbReference type="EMBL" id="CCI50313.1"/>
    </source>
</evidence>
<dbReference type="Proteomes" id="UP000053237">
    <property type="component" value="Unassembled WGS sequence"/>
</dbReference>
<reference evidence="3 4" key="1">
    <citation type="submission" date="2012-05" db="EMBL/GenBank/DDBJ databases">
        <title>Recombination and specialization in a pathogen metapopulation.</title>
        <authorList>
            <person name="Gardiner A."/>
            <person name="Kemen E."/>
            <person name="Schultz-Larsen T."/>
            <person name="MacLean D."/>
            <person name="Van Oosterhout C."/>
            <person name="Jones J.D.G."/>
        </authorList>
    </citation>
    <scope>NUCLEOTIDE SEQUENCE [LARGE SCALE GENOMIC DNA]</scope>
    <source>
        <strain evidence="3 4">Ac Nc2</strain>
    </source>
</reference>
<comment type="similarity">
    <text evidence="1">Belongs to the EMC8/EMC9 family.</text>
</comment>
<feature type="domain" description="MPN" evidence="2">
    <location>
        <begin position="4"/>
        <end position="139"/>
    </location>
</feature>
<dbReference type="FunCoup" id="A0A024GTN6">
    <property type="interactions" value="383"/>
</dbReference>
<dbReference type="Pfam" id="PF03665">
    <property type="entry name" value="UPF0172"/>
    <property type="match status" value="1"/>
</dbReference>
<dbReference type="AlphaFoldDB" id="A0A024GTN6"/>
<dbReference type="CDD" id="cd08060">
    <property type="entry name" value="MPN_UPF0172"/>
    <property type="match status" value="1"/>
</dbReference>
<dbReference type="InParanoid" id="A0A024GTN6"/>
<dbReference type="GO" id="GO:0072546">
    <property type="term" value="C:EMC complex"/>
    <property type="evidence" value="ECO:0007669"/>
    <property type="project" value="InterPro"/>
</dbReference>
<sequence length="205" mass="23110">MCDYQLSVDAHIKILLHAAAHPASTCHGLLLAEHARTKVINITDAIPLFHHDSPLAPITEVACATVDAYCQQESQRIVGYYQARDKTSDNGKTPLLTHYGERMADKLLSLCPQACIVLVDEQKLDDDKEFGLHLLVQDGKKGWLPKNSQLVAKLRTDERRKNIIESFARMTQDSDAQIYDFDDHLDDVSKDWKNPNFGALMRLNV</sequence>
<dbReference type="STRING" id="65357.A0A024GTN6"/>
<dbReference type="PROSITE" id="PS50249">
    <property type="entry name" value="MPN"/>
    <property type="match status" value="1"/>
</dbReference>
<protein>
    <recommendedName>
        <fullName evidence="2">MPN domain-containing protein</fullName>
    </recommendedName>
</protein>
<evidence type="ECO:0000313" key="4">
    <source>
        <dbReference type="Proteomes" id="UP000053237"/>
    </source>
</evidence>
<dbReference type="InterPro" id="IPR005366">
    <property type="entry name" value="EMC8/9"/>
</dbReference>
<name>A0A024GTN6_9STRA</name>
<keyword evidence="4" id="KW-1185">Reference proteome</keyword>
<proteinExistence type="inferred from homology"/>
<evidence type="ECO:0000256" key="1">
    <source>
        <dbReference type="ARBA" id="ARBA00007461"/>
    </source>
</evidence>
<comment type="caution">
    <text evidence="3">The sequence shown here is derived from an EMBL/GenBank/DDBJ whole genome shotgun (WGS) entry which is preliminary data.</text>
</comment>
<dbReference type="PANTHER" id="PTHR12941:SF10">
    <property type="entry name" value="ER MEMBRANE PROTEIN COMPLEX SUBUNIT 8_9 HOMOLOG"/>
    <property type="match status" value="1"/>
</dbReference>
<organism evidence="3 4">
    <name type="scientific">Albugo candida</name>
    <dbReference type="NCBI Taxonomy" id="65357"/>
    <lineage>
        <taxon>Eukaryota</taxon>
        <taxon>Sar</taxon>
        <taxon>Stramenopiles</taxon>
        <taxon>Oomycota</taxon>
        <taxon>Peronosporomycetes</taxon>
        <taxon>Albuginales</taxon>
        <taxon>Albuginaceae</taxon>
        <taxon>Albugo</taxon>
    </lineage>
</organism>
<dbReference type="PANTHER" id="PTHR12941">
    <property type="entry name" value="ER MEMBRANE PROTEIN COMPLEX"/>
    <property type="match status" value="1"/>
</dbReference>
<dbReference type="InterPro" id="IPR037518">
    <property type="entry name" value="MPN"/>
</dbReference>
<evidence type="ECO:0000259" key="2">
    <source>
        <dbReference type="PROSITE" id="PS50249"/>
    </source>
</evidence>
<dbReference type="EMBL" id="CAIX01000448">
    <property type="protein sequence ID" value="CCI50313.1"/>
    <property type="molecule type" value="Genomic_DNA"/>
</dbReference>
<dbReference type="OrthoDB" id="194468at2759"/>